<dbReference type="InterPro" id="IPR000415">
    <property type="entry name" value="Nitroreductase-like"/>
</dbReference>
<evidence type="ECO:0000256" key="3">
    <source>
        <dbReference type="ARBA" id="ARBA00022630"/>
    </source>
</evidence>
<keyword evidence="7" id="KW-0520">NAD</keyword>
<evidence type="ECO:0000256" key="4">
    <source>
        <dbReference type="ARBA" id="ARBA00022643"/>
    </source>
</evidence>
<evidence type="ECO:0000313" key="10">
    <source>
        <dbReference type="Proteomes" id="UP000501868"/>
    </source>
</evidence>
<protein>
    <submittedName>
        <fullName evidence="9">Nitroreductase</fullName>
    </submittedName>
</protein>
<evidence type="ECO:0000256" key="6">
    <source>
        <dbReference type="ARBA" id="ARBA00023002"/>
    </source>
</evidence>
<dbReference type="PANTHER" id="PTHR43821:SF1">
    <property type="entry name" value="NAD(P)H NITROREDUCTASE YDJA-RELATED"/>
    <property type="match status" value="1"/>
</dbReference>
<evidence type="ECO:0000259" key="8">
    <source>
        <dbReference type="Pfam" id="PF00881"/>
    </source>
</evidence>
<comment type="similarity">
    <text evidence="2">Belongs to the nitroreductase family.</text>
</comment>
<reference evidence="9 10" key="1">
    <citation type="submission" date="2020-04" db="EMBL/GenBank/DDBJ databases">
        <title>Genome-Wide Identification of 5-Methylcytosine Sites in Bacterial Genomes By High-Throughput Sequencing of MspJI Restriction Fragments.</title>
        <authorList>
            <person name="Wu V."/>
        </authorList>
    </citation>
    <scope>NUCLEOTIDE SEQUENCE [LARGE SCALE GENOMIC DNA]</scope>
    <source>
        <strain evidence="9 10">S2</strain>
    </source>
</reference>
<comment type="cofactor">
    <cofactor evidence="1">
        <name>FMN</name>
        <dbReference type="ChEBI" id="CHEBI:58210"/>
    </cofactor>
</comment>
<reference evidence="9 10" key="2">
    <citation type="submission" date="2020-04" db="EMBL/GenBank/DDBJ databases">
        <authorList>
            <person name="Fomenkov A."/>
            <person name="Anton B.P."/>
            <person name="Roberts R.J."/>
        </authorList>
    </citation>
    <scope>NUCLEOTIDE SEQUENCE [LARGE SCALE GENOMIC DNA]</scope>
    <source>
        <strain evidence="9 10">S2</strain>
    </source>
</reference>
<name>A0A6H1P7U1_PRIMG</name>
<evidence type="ECO:0000256" key="1">
    <source>
        <dbReference type="ARBA" id="ARBA00001917"/>
    </source>
</evidence>
<dbReference type="PANTHER" id="PTHR43821">
    <property type="entry name" value="NAD(P)H NITROREDUCTASE YDJA-RELATED"/>
    <property type="match status" value="1"/>
</dbReference>
<dbReference type="Gene3D" id="3.40.109.10">
    <property type="entry name" value="NADH Oxidase"/>
    <property type="match status" value="1"/>
</dbReference>
<accession>A0A6H1P7U1</accession>
<keyword evidence="6" id="KW-0560">Oxidoreductase</keyword>
<keyword evidence="3" id="KW-0285">Flavoprotein</keyword>
<proteinExistence type="inferred from homology"/>
<keyword evidence="4" id="KW-0288">FMN</keyword>
<dbReference type="GO" id="GO:0016491">
    <property type="term" value="F:oxidoreductase activity"/>
    <property type="evidence" value="ECO:0007669"/>
    <property type="project" value="UniProtKB-KW"/>
</dbReference>
<dbReference type="InterPro" id="IPR029479">
    <property type="entry name" value="Nitroreductase"/>
</dbReference>
<dbReference type="EMBL" id="CP051128">
    <property type="protein sequence ID" value="QIZ09502.1"/>
    <property type="molecule type" value="Genomic_DNA"/>
</dbReference>
<organism evidence="9 10">
    <name type="scientific">Priestia megaterium</name>
    <name type="common">Bacillus megaterium</name>
    <dbReference type="NCBI Taxonomy" id="1404"/>
    <lineage>
        <taxon>Bacteria</taxon>
        <taxon>Bacillati</taxon>
        <taxon>Bacillota</taxon>
        <taxon>Bacilli</taxon>
        <taxon>Bacillales</taxon>
        <taxon>Bacillaceae</taxon>
        <taxon>Priestia</taxon>
    </lineage>
</organism>
<keyword evidence="5" id="KW-0521">NADP</keyword>
<feature type="domain" description="Nitroreductase" evidence="8">
    <location>
        <begin position="57"/>
        <end position="140"/>
    </location>
</feature>
<dbReference type="SUPFAM" id="SSF55469">
    <property type="entry name" value="FMN-dependent nitroreductase-like"/>
    <property type="match status" value="1"/>
</dbReference>
<evidence type="ECO:0000256" key="5">
    <source>
        <dbReference type="ARBA" id="ARBA00022857"/>
    </source>
</evidence>
<gene>
    <name evidence="9" type="ORF">HFZ78_24835</name>
</gene>
<dbReference type="CDD" id="cd02135">
    <property type="entry name" value="YdjA-like"/>
    <property type="match status" value="1"/>
</dbReference>
<sequence length="161" mass="17993">MNIIDLIKTRRNIKKFKPDEIDKNLLHSWLEAAAMAPNHRMTEPWEIYFLGAETREKLNHKTNFGNAPIVLMILSKHGATSIETVENALATACFIQNFNLAAWAEGVGTFWSSIGITPKNRGILGVPDGYDIIGVLGVGYPDVIPEPKPRTPIQNKFRNLP</sequence>
<dbReference type="InterPro" id="IPR026021">
    <property type="entry name" value="YdjA-like"/>
</dbReference>
<evidence type="ECO:0000256" key="7">
    <source>
        <dbReference type="ARBA" id="ARBA00023027"/>
    </source>
</evidence>
<dbReference type="Pfam" id="PF00881">
    <property type="entry name" value="Nitroreductase"/>
    <property type="match status" value="1"/>
</dbReference>
<dbReference type="AlphaFoldDB" id="A0A6H1P7U1"/>
<evidence type="ECO:0000313" key="9">
    <source>
        <dbReference type="EMBL" id="QIZ09502.1"/>
    </source>
</evidence>
<evidence type="ECO:0000256" key="2">
    <source>
        <dbReference type="ARBA" id="ARBA00007118"/>
    </source>
</evidence>
<dbReference type="InterPro" id="IPR052530">
    <property type="entry name" value="NAD(P)H_nitroreductase"/>
</dbReference>
<dbReference type="Proteomes" id="UP000501868">
    <property type="component" value="Chromosome"/>
</dbReference>